<evidence type="ECO:0000256" key="2">
    <source>
        <dbReference type="ARBA" id="ARBA00022598"/>
    </source>
</evidence>
<dbReference type="NCBIfam" id="TIGR00379">
    <property type="entry name" value="cobB"/>
    <property type="match status" value="1"/>
</dbReference>
<organism evidence="10 11">
    <name type="scientific">Candidatus Acidulodesulfobacterium acidiphilum</name>
    <dbReference type="NCBI Taxonomy" id="2597224"/>
    <lineage>
        <taxon>Bacteria</taxon>
        <taxon>Deltaproteobacteria</taxon>
        <taxon>Candidatus Acidulodesulfobacterales</taxon>
        <taxon>Candidatus Acidulodesulfobacterium</taxon>
    </lineage>
</organism>
<dbReference type="UniPathway" id="UPA00148">
    <property type="reaction ID" value="UER00231"/>
</dbReference>
<feature type="domain" description="CobB/CobQ-like glutamine amidotransferase" evidence="9">
    <location>
        <begin position="279"/>
        <end position="471"/>
    </location>
</feature>
<evidence type="ECO:0000256" key="3">
    <source>
        <dbReference type="ARBA" id="ARBA00022741"/>
    </source>
</evidence>
<dbReference type="PROSITE" id="PS51274">
    <property type="entry name" value="GATASE_COBBQ"/>
    <property type="match status" value="1"/>
</dbReference>
<dbReference type="PANTHER" id="PTHR43873">
    <property type="entry name" value="COBYRINATE A,C-DIAMIDE SYNTHASE"/>
    <property type="match status" value="1"/>
</dbReference>
<feature type="active site" description="Nucleophile" evidence="7">
    <location>
        <position position="361"/>
    </location>
</feature>
<evidence type="ECO:0000259" key="8">
    <source>
        <dbReference type="Pfam" id="PF01656"/>
    </source>
</evidence>
<dbReference type="GO" id="GO:0042242">
    <property type="term" value="F:cobyrinic acid a,c-diamide synthase activity"/>
    <property type="evidence" value="ECO:0007669"/>
    <property type="project" value="UniProtKB-UniRule"/>
</dbReference>
<proteinExistence type="inferred from homology"/>
<dbReference type="CDD" id="cd05388">
    <property type="entry name" value="CobB_N"/>
    <property type="match status" value="1"/>
</dbReference>
<keyword evidence="7" id="KW-0169">Cobalamin biosynthesis</keyword>
<comment type="miscellaneous">
    <text evidence="7">The a and c carboxylates of cobyrinate are activated for nucleophilic attack via formation of a phosphorylated intermediate by ATP. CbiA catalyzes first the amidation of the c-carboxylate, and then that of the a-carboxylate.</text>
</comment>
<dbReference type="InterPro" id="IPR002586">
    <property type="entry name" value="CobQ/CobB/MinD/ParA_Nub-bd_dom"/>
</dbReference>
<keyword evidence="3 7" id="KW-0547">Nucleotide-binding</keyword>
<dbReference type="Gene3D" id="3.40.50.300">
    <property type="entry name" value="P-loop containing nucleotide triphosphate hydrolases"/>
    <property type="match status" value="1"/>
</dbReference>
<reference evidence="10 11" key="1">
    <citation type="submission" date="2019-01" db="EMBL/GenBank/DDBJ databases">
        <title>Insights into ecological role of a new deltaproteobacterial order Candidatus Sinidesulfobacterales (Sva0485) by metagenomics and metatranscriptomics.</title>
        <authorList>
            <person name="Tan S."/>
            <person name="Liu J."/>
            <person name="Fang Y."/>
            <person name="Hedlund B."/>
            <person name="Lian Z.-H."/>
            <person name="Huang L.-Y."/>
            <person name="Li J.-T."/>
            <person name="Huang L.-N."/>
            <person name="Li W.-J."/>
            <person name="Jiang H.-C."/>
            <person name="Dong H.-L."/>
            <person name="Shu W.-S."/>
        </authorList>
    </citation>
    <scope>NUCLEOTIDE SEQUENCE [LARGE SCALE GENOMIC DNA]</scope>
    <source>
        <strain evidence="10">AP4</strain>
    </source>
</reference>
<dbReference type="GO" id="GO:0009236">
    <property type="term" value="P:cobalamin biosynthetic process"/>
    <property type="evidence" value="ECO:0007669"/>
    <property type="project" value="UniProtKB-UniRule"/>
</dbReference>
<comment type="caution">
    <text evidence="10">The sequence shown here is derived from an EMBL/GenBank/DDBJ whole genome shotgun (WGS) entry which is preliminary data.</text>
</comment>
<sequence length="496" mass="56467">MIKVENTQKYKKNNRNNNRNIINGIYISAAKRNSGKTTISIALSRLLSNRGLSVQPFKKGPDFIDPMWLNIASRNRTYNLDFYFMSKDKIRKHFLKYSLNSDISIVEGNHGLHDSIDIYGKSSNAEMAKLLGLPVILIIDVGELNRGVVPLILGYKEFDKNVDIKGVILNKVHSKRHEKNLLRAIKYYTDLKVVGNIPNNPEFSIKQRHLGLLSTMSGGEIESLVDKTSAEIANYIDLEGIIKMSKFADKHYTDAQKKPILKLNADNAKQKNKRNGLIKIGLAFDNAFNFYYNENLEALENLGCELIKFSPISDKHLPDIDALYIGGGFPEIFSNELQDNKSIRNEIKQKIEEGLPVYAECGGLMYLCKSIAYENGFNEMTGVIEADVKLTKKPKGHGYTKLMPYSYGKGKKSLWFDKIKLIKGHEFHHSFLEMAQDKYELVFKMKKGYGVDGFSDGITYKNVLACYTHMYSPSSPGWFKNWVAFIKQIKAMYIKK</sequence>
<dbReference type="NCBIfam" id="NF002204">
    <property type="entry name" value="PRK01077.1"/>
    <property type="match status" value="1"/>
</dbReference>
<evidence type="ECO:0000259" key="9">
    <source>
        <dbReference type="Pfam" id="PF07685"/>
    </source>
</evidence>
<dbReference type="EMBL" id="SHMQ01000016">
    <property type="protein sequence ID" value="RZV38610.1"/>
    <property type="molecule type" value="Genomic_DNA"/>
</dbReference>
<dbReference type="GO" id="GO:0005524">
    <property type="term" value="F:ATP binding"/>
    <property type="evidence" value="ECO:0007669"/>
    <property type="project" value="UniProtKB-UniRule"/>
</dbReference>
<dbReference type="Proteomes" id="UP000322454">
    <property type="component" value="Unassembled WGS sequence"/>
</dbReference>
<dbReference type="Gene3D" id="3.40.50.880">
    <property type="match status" value="1"/>
</dbReference>
<feature type="domain" description="CobQ/CobB/MinD/ParA nucleotide binding" evidence="8">
    <location>
        <begin position="27"/>
        <end position="204"/>
    </location>
</feature>
<evidence type="ECO:0000256" key="5">
    <source>
        <dbReference type="ARBA" id="ARBA00022842"/>
    </source>
</evidence>
<comment type="cofactor">
    <cofactor evidence="1 7">
        <name>Mg(2+)</name>
        <dbReference type="ChEBI" id="CHEBI:18420"/>
    </cofactor>
</comment>
<dbReference type="InterPro" id="IPR004484">
    <property type="entry name" value="CbiA/CobB_synth"/>
</dbReference>
<dbReference type="AlphaFoldDB" id="A0A520XBM4"/>
<dbReference type="HAMAP" id="MF_00027">
    <property type="entry name" value="CobB_CbiA"/>
    <property type="match status" value="1"/>
</dbReference>
<evidence type="ECO:0000256" key="6">
    <source>
        <dbReference type="ARBA" id="ARBA00022962"/>
    </source>
</evidence>
<evidence type="ECO:0000313" key="10">
    <source>
        <dbReference type="EMBL" id="RZV38610.1"/>
    </source>
</evidence>
<evidence type="ECO:0000256" key="7">
    <source>
        <dbReference type="HAMAP-Rule" id="MF_00027"/>
    </source>
</evidence>
<keyword evidence="4 7" id="KW-0067">ATP-binding</keyword>
<dbReference type="CDD" id="cd03130">
    <property type="entry name" value="GATase1_CobB"/>
    <property type="match status" value="1"/>
</dbReference>
<evidence type="ECO:0000256" key="1">
    <source>
        <dbReference type="ARBA" id="ARBA00001946"/>
    </source>
</evidence>
<comment type="pathway">
    <text evidence="7">Cofactor biosynthesis; adenosylcobalamin biosynthesis; cob(II)yrinate a,c-diamide from sirohydrochlorin (anaerobic route): step 10/10.</text>
</comment>
<feature type="site" description="Increases nucleophilicity of active site Cys" evidence="7">
    <location>
        <position position="469"/>
    </location>
</feature>
<evidence type="ECO:0000256" key="4">
    <source>
        <dbReference type="ARBA" id="ARBA00022840"/>
    </source>
</evidence>
<dbReference type="SUPFAM" id="SSF52317">
    <property type="entry name" value="Class I glutamine amidotransferase-like"/>
    <property type="match status" value="1"/>
</dbReference>
<dbReference type="InterPro" id="IPR029062">
    <property type="entry name" value="Class_I_gatase-like"/>
</dbReference>
<comment type="similarity">
    <text evidence="7">Belongs to the CobB/CbiA family.</text>
</comment>
<comment type="function">
    <text evidence="7">Catalyzes the ATP-dependent amidation of the two carboxylate groups at positions a and c of cobyrinate, using either L-glutamine or ammonia as the nitrogen source.</text>
</comment>
<dbReference type="SUPFAM" id="SSF52540">
    <property type="entry name" value="P-loop containing nucleoside triphosphate hydrolases"/>
    <property type="match status" value="1"/>
</dbReference>
<dbReference type="Pfam" id="PF01656">
    <property type="entry name" value="CbiA"/>
    <property type="match status" value="1"/>
</dbReference>
<comment type="domain">
    <text evidence="7">Comprises of two domains. The C-terminal domain contains the binding site for glutamine and catalyzes the hydrolysis of this substrate to glutamate and ammonia. The N-terminal domain is anticipated to bind ATP and cobyrinate and catalyzes the ultimate synthesis of the diamide product. The ammonia produced via the glutaminase domain is probably translocated to the adjacent domain via a molecular tunnel, where it reacts with an activated intermediate.</text>
</comment>
<accession>A0A520XBM4</accession>
<protein>
    <recommendedName>
        <fullName evidence="7">Cobyrinate a,c-diamide synthase</fullName>
        <ecNumber evidence="7">6.3.5.11</ecNumber>
    </recommendedName>
    <alternativeName>
        <fullName evidence="7">Cobyrinic acid a,c-diamide synthetase</fullName>
    </alternativeName>
</protein>
<gene>
    <name evidence="10" type="primary">cobB</name>
    <name evidence="7" type="synonym">cbiA</name>
    <name evidence="10" type="ORF">EVJ48_06485</name>
</gene>
<keyword evidence="2 7" id="KW-0436">Ligase</keyword>
<keyword evidence="6 7" id="KW-0315">Glutamine amidotransferase</keyword>
<keyword evidence="5 7" id="KW-0460">Magnesium</keyword>
<dbReference type="InterPro" id="IPR011698">
    <property type="entry name" value="GATase_3"/>
</dbReference>
<evidence type="ECO:0000313" key="11">
    <source>
        <dbReference type="Proteomes" id="UP000322454"/>
    </source>
</evidence>
<dbReference type="InterPro" id="IPR027417">
    <property type="entry name" value="P-loop_NTPase"/>
</dbReference>
<comment type="catalytic activity">
    <reaction evidence="7">
        <text>cob(II)yrinate + 2 L-glutamine + 2 ATP + 2 H2O = cob(II)yrinate a,c diamide + 2 L-glutamate + 2 ADP + 2 phosphate + 2 H(+)</text>
        <dbReference type="Rhea" id="RHEA:26289"/>
        <dbReference type="ChEBI" id="CHEBI:15377"/>
        <dbReference type="ChEBI" id="CHEBI:15378"/>
        <dbReference type="ChEBI" id="CHEBI:29985"/>
        <dbReference type="ChEBI" id="CHEBI:30616"/>
        <dbReference type="ChEBI" id="CHEBI:43474"/>
        <dbReference type="ChEBI" id="CHEBI:58359"/>
        <dbReference type="ChEBI" id="CHEBI:58537"/>
        <dbReference type="ChEBI" id="CHEBI:58894"/>
        <dbReference type="ChEBI" id="CHEBI:456216"/>
        <dbReference type="EC" id="6.3.5.11"/>
    </reaction>
</comment>
<dbReference type="PANTHER" id="PTHR43873:SF1">
    <property type="entry name" value="COBYRINATE A,C-DIAMIDE SYNTHASE"/>
    <property type="match status" value="1"/>
</dbReference>
<dbReference type="EC" id="6.3.5.11" evidence="7"/>
<name>A0A520XBM4_9DELT</name>
<dbReference type="Pfam" id="PF07685">
    <property type="entry name" value="GATase_3"/>
    <property type="match status" value="1"/>
</dbReference>